<sequence>MITNPQDYIFYSDFQYPPKISAGATNVASGDFGQKVLATGITLDNDWLVYEESQRGGETVISKHSNAYINHRGELISSATMAPSKLIWRVYGY</sequence>
<organism evidence="1">
    <name type="scientific">Podoviridae sp. ctU557</name>
    <dbReference type="NCBI Taxonomy" id="2827736"/>
    <lineage>
        <taxon>Viruses</taxon>
        <taxon>Duplodnaviria</taxon>
        <taxon>Heunggongvirae</taxon>
        <taxon>Uroviricota</taxon>
        <taxon>Caudoviricetes</taxon>
    </lineage>
</organism>
<evidence type="ECO:0000313" key="1">
    <source>
        <dbReference type="EMBL" id="DAF59501.1"/>
    </source>
</evidence>
<protein>
    <submittedName>
        <fullName evidence="1">Uncharacterized protein</fullName>
    </submittedName>
</protein>
<accession>A0A8S5T829</accession>
<dbReference type="EMBL" id="BK032771">
    <property type="protein sequence ID" value="DAF59501.1"/>
    <property type="molecule type" value="Genomic_DNA"/>
</dbReference>
<name>A0A8S5T829_9CAUD</name>
<reference evidence="1" key="1">
    <citation type="journal article" date="2021" name="Proc. Natl. Acad. Sci. U.S.A.">
        <title>A Catalog of Tens of Thousands of Viruses from Human Metagenomes Reveals Hidden Associations with Chronic Diseases.</title>
        <authorList>
            <person name="Tisza M.J."/>
            <person name="Buck C.B."/>
        </authorList>
    </citation>
    <scope>NUCLEOTIDE SEQUENCE</scope>
    <source>
        <strain evidence="1">CtU557</strain>
    </source>
</reference>
<proteinExistence type="predicted"/>